<evidence type="ECO:0000313" key="1">
    <source>
        <dbReference type="EMBL" id="KAF6152843.1"/>
    </source>
</evidence>
<dbReference type="AlphaFoldDB" id="A0A7J7MD62"/>
<proteinExistence type="predicted"/>
<gene>
    <name evidence="1" type="ORF">GIB67_025861</name>
</gene>
<protein>
    <submittedName>
        <fullName evidence="1">Uncharacterized protein</fullName>
    </submittedName>
</protein>
<accession>A0A7J7MD62</accession>
<sequence length="82" mass="9463">MSFLYGVCHNQVYLNETLSDIRLSRNLFLIQSPGHLPPYCKVCTKPSFSSTSRSNFYKISCIGTKVEIALDPRWKSRLEYVN</sequence>
<evidence type="ECO:0000313" key="2">
    <source>
        <dbReference type="Proteomes" id="UP000541444"/>
    </source>
</evidence>
<comment type="caution">
    <text evidence="1">The sequence shown here is derived from an EMBL/GenBank/DDBJ whole genome shotgun (WGS) entry which is preliminary data.</text>
</comment>
<organism evidence="1 2">
    <name type="scientific">Kingdonia uniflora</name>
    <dbReference type="NCBI Taxonomy" id="39325"/>
    <lineage>
        <taxon>Eukaryota</taxon>
        <taxon>Viridiplantae</taxon>
        <taxon>Streptophyta</taxon>
        <taxon>Embryophyta</taxon>
        <taxon>Tracheophyta</taxon>
        <taxon>Spermatophyta</taxon>
        <taxon>Magnoliopsida</taxon>
        <taxon>Ranunculales</taxon>
        <taxon>Circaeasteraceae</taxon>
        <taxon>Kingdonia</taxon>
    </lineage>
</organism>
<reference evidence="1 2" key="1">
    <citation type="journal article" date="2020" name="IScience">
        <title>Genome Sequencing of the Endangered Kingdonia uniflora (Circaeasteraceae, Ranunculales) Reveals Potential Mechanisms of Evolutionary Specialization.</title>
        <authorList>
            <person name="Sun Y."/>
            <person name="Deng T."/>
            <person name="Zhang A."/>
            <person name="Moore M.J."/>
            <person name="Landis J.B."/>
            <person name="Lin N."/>
            <person name="Zhang H."/>
            <person name="Zhang X."/>
            <person name="Huang J."/>
            <person name="Zhang X."/>
            <person name="Sun H."/>
            <person name="Wang H."/>
        </authorList>
    </citation>
    <scope>NUCLEOTIDE SEQUENCE [LARGE SCALE GENOMIC DNA]</scope>
    <source>
        <strain evidence="1">TB1705</strain>
        <tissue evidence="1">Leaf</tissue>
    </source>
</reference>
<name>A0A7J7MD62_9MAGN</name>
<keyword evidence="2" id="KW-1185">Reference proteome</keyword>
<dbReference type="Proteomes" id="UP000541444">
    <property type="component" value="Unassembled WGS sequence"/>
</dbReference>
<dbReference type="EMBL" id="JACGCM010001604">
    <property type="protein sequence ID" value="KAF6152843.1"/>
    <property type="molecule type" value="Genomic_DNA"/>
</dbReference>